<reference evidence="1" key="1">
    <citation type="submission" date="2014-11" db="EMBL/GenBank/DDBJ databases">
        <authorList>
            <person name="Amaro Gonzalez C."/>
        </authorList>
    </citation>
    <scope>NUCLEOTIDE SEQUENCE</scope>
</reference>
<dbReference type="EMBL" id="GBXM01085341">
    <property type="protein sequence ID" value="JAH23236.1"/>
    <property type="molecule type" value="Transcribed_RNA"/>
</dbReference>
<accession>A0A0E9R263</accession>
<evidence type="ECO:0000313" key="1">
    <source>
        <dbReference type="EMBL" id="JAH23236.1"/>
    </source>
</evidence>
<dbReference type="AlphaFoldDB" id="A0A0E9R263"/>
<reference evidence="1" key="2">
    <citation type="journal article" date="2015" name="Fish Shellfish Immunol.">
        <title>Early steps in the European eel (Anguilla anguilla)-Vibrio vulnificus interaction in the gills: Role of the RtxA13 toxin.</title>
        <authorList>
            <person name="Callol A."/>
            <person name="Pajuelo D."/>
            <person name="Ebbesson L."/>
            <person name="Teles M."/>
            <person name="MacKenzie S."/>
            <person name="Amaro C."/>
        </authorList>
    </citation>
    <scope>NUCLEOTIDE SEQUENCE</scope>
</reference>
<proteinExistence type="predicted"/>
<sequence>MSASVLFSLVDQKPSQGSALSLEPALPLGPVHSGRGTALYTNMRPLSANEISEKCHISANLLKMAGLENSTRNNIRLL</sequence>
<name>A0A0E9R263_ANGAN</name>
<protein>
    <submittedName>
        <fullName evidence="1">Uncharacterized protein</fullName>
    </submittedName>
</protein>
<organism evidence="1">
    <name type="scientific">Anguilla anguilla</name>
    <name type="common">European freshwater eel</name>
    <name type="synonym">Muraena anguilla</name>
    <dbReference type="NCBI Taxonomy" id="7936"/>
    <lineage>
        <taxon>Eukaryota</taxon>
        <taxon>Metazoa</taxon>
        <taxon>Chordata</taxon>
        <taxon>Craniata</taxon>
        <taxon>Vertebrata</taxon>
        <taxon>Euteleostomi</taxon>
        <taxon>Actinopterygii</taxon>
        <taxon>Neopterygii</taxon>
        <taxon>Teleostei</taxon>
        <taxon>Anguilliformes</taxon>
        <taxon>Anguillidae</taxon>
        <taxon>Anguilla</taxon>
    </lineage>
</organism>